<dbReference type="EMBL" id="BAABEO010000045">
    <property type="protein sequence ID" value="GAA3705425.1"/>
    <property type="molecule type" value="Genomic_DNA"/>
</dbReference>
<protein>
    <recommendedName>
        <fullName evidence="3">Phage capsid protein</fullName>
    </recommendedName>
</protein>
<organism evidence="1 2">
    <name type="scientific">Arthrobacter ginkgonis</name>
    <dbReference type="NCBI Taxonomy" id="1630594"/>
    <lineage>
        <taxon>Bacteria</taxon>
        <taxon>Bacillati</taxon>
        <taxon>Actinomycetota</taxon>
        <taxon>Actinomycetes</taxon>
        <taxon>Micrococcales</taxon>
        <taxon>Micrococcaceae</taxon>
        <taxon>Arthrobacter</taxon>
    </lineage>
</organism>
<reference evidence="2" key="1">
    <citation type="journal article" date="2019" name="Int. J. Syst. Evol. Microbiol.">
        <title>The Global Catalogue of Microorganisms (GCM) 10K type strain sequencing project: providing services to taxonomists for standard genome sequencing and annotation.</title>
        <authorList>
            <consortium name="The Broad Institute Genomics Platform"/>
            <consortium name="The Broad Institute Genome Sequencing Center for Infectious Disease"/>
            <person name="Wu L."/>
            <person name="Ma J."/>
        </authorList>
    </citation>
    <scope>NUCLEOTIDE SEQUENCE [LARGE SCALE GENOMIC DNA]</scope>
    <source>
        <strain evidence="2">JCM 30742</strain>
    </source>
</reference>
<accession>A0ABP7DGM1</accession>
<evidence type="ECO:0008006" key="3">
    <source>
        <dbReference type="Google" id="ProtNLM"/>
    </source>
</evidence>
<dbReference type="NCBIfam" id="NF045672">
    <property type="entry name" value="MCP_gp7_epsi_15"/>
    <property type="match status" value="1"/>
</dbReference>
<proteinExistence type="predicted"/>
<evidence type="ECO:0000313" key="1">
    <source>
        <dbReference type="EMBL" id="GAA3705425.1"/>
    </source>
</evidence>
<evidence type="ECO:0000313" key="2">
    <source>
        <dbReference type="Proteomes" id="UP001500752"/>
    </source>
</evidence>
<dbReference type="InterPro" id="IPR048813">
    <property type="entry name" value="GP7-like"/>
</dbReference>
<name>A0ABP7DGM1_9MICC</name>
<dbReference type="Proteomes" id="UP001500752">
    <property type="component" value="Unassembled WGS sequence"/>
</dbReference>
<gene>
    <name evidence="1" type="ORF">GCM10023081_46820</name>
</gene>
<dbReference type="RefSeq" id="WP_345154844.1">
    <property type="nucleotide sequence ID" value="NZ_BAABEO010000045.1"/>
</dbReference>
<comment type="caution">
    <text evidence="1">The sequence shown here is derived from an EMBL/GenBank/DDBJ whole genome shotgun (WGS) entry which is preliminary data.</text>
</comment>
<keyword evidence="2" id="KW-1185">Reference proteome</keyword>
<sequence length="333" mass="35504">MAVSLSESKNNAVEDYSPAVIDEFRKESAILDSLIFDDVVNPAGGGATLDYGYRRQVTQATAATRAINTEYTAQNVTTEKKSVTLAVMGGSFEVDRVTAKIGPTASANVALNLSEKIKSTRTKFQDLVINGDTAVDANGFDGLDKALTGSATEFRATSVTDWSDFDTNARAEHKALDALDEFLALLDGAATVLVGNKDVLARVRAAVRRANQYVKSPVEDLTDEHGRPIVREQYGNILLVDAGEQAGSSNLIIPTETRTVGVSTTNLTDLYAYRVGLNGFHGVSTIGGQLVQTWLPDFTTAGAVKKGEVELGPVAVALKTTKAAAVFRNIKVR</sequence>